<proteinExistence type="predicted"/>
<keyword evidence="10 13" id="KW-1133">Transmembrane helix</keyword>
<dbReference type="GO" id="GO:0005886">
    <property type="term" value="C:plasma membrane"/>
    <property type="evidence" value="ECO:0007669"/>
    <property type="project" value="TreeGrafter"/>
</dbReference>
<keyword evidence="9" id="KW-0067">ATP-binding</keyword>
<evidence type="ECO:0000313" key="17">
    <source>
        <dbReference type="Proteomes" id="UP000199648"/>
    </source>
</evidence>
<dbReference type="InterPro" id="IPR050428">
    <property type="entry name" value="TCS_sensor_his_kinase"/>
</dbReference>
<keyword evidence="12 13" id="KW-0472">Membrane</keyword>
<dbReference type="InterPro" id="IPR036890">
    <property type="entry name" value="HATPase_C_sf"/>
</dbReference>
<evidence type="ECO:0000256" key="6">
    <source>
        <dbReference type="ARBA" id="ARBA00022692"/>
    </source>
</evidence>
<dbReference type="InterPro" id="IPR058619">
    <property type="entry name" value="PhoQ/CarS-like_HATPase"/>
</dbReference>
<evidence type="ECO:0000256" key="13">
    <source>
        <dbReference type="SAM" id="Phobius"/>
    </source>
</evidence>
<evidence type="ECO:0000256" key="3">
    <source>
        <dbReference type="ARBA" id="ARBA00012438"/>
    </source>
</evidence>
<dbReference type="GO" id="GO:0004673">
    <property type="term" value="F:protein histidine kinase activity"/>
    <property type="evidence" value="ECO:0007669"/>
    <property type="project" value="UniProtKB-EC"/>
</dbReference>
<feature type="domain" description="HAMP" evidence="15">
    <location>
        <begin position="173"/>
        <end position="224"/>
    </location>
</feature>
<dbReference type="InterPro" id="IPR003660">
    <property type="entry name" value="HAMP_dom"/>
</dbReference>
<reference evidence="16 17" key="1">
    <citation type="submission" date="2016-10" db="EMBL/GenBank/DDBJ databases">
        <authorList>
            <person name="de Groot N.N."/>
        </authorList>
    </citation>
    <scope>NUCLEOTIDE SEQUENCE [LARGE SCALE GENOMIC DNA]</scope>
    <source>
        <strain evidence="16 17">HLD2</strain>
    </source>
</reference>
<keyword evidence="11" id="KW-0902">Two-component regulatory system</keyword>
<dbReference type="OrthoDB" id="9809567at2"/>
<dbReference type="Gene3D" id="1.10.287.130">
    <property type="match status" value="1"/>
</dbReference>
<evidence type="ECO:0000256" key="8">
    <source>
        <dbReference type="ARBA" id="ARBA00022777"/>
    </source>
</evidence>
<evidence type="ECO:0000256" key="7">
    <source>
        <dbReference type="ARBA" id="ARBA00022741"/>
    </source>
</evidence>
<gene>
    <name evidence="16" type="ORF">SAMN03097708_02856</name>
</gene>
<dbReference type="Pfam" id="PF02518">
    <property type="entry name" value="HATPase_c"/>
    <property type="match status" value="1"/>
</dbReference>
<keyword evidence="4" id="KW-0597">Phosphoprotein</keyword>
<dbReference type="CDD" id="cd16954">
    <property type="entry name" value="HATPase_PhoQ-like"/>
    <property type="match status" value="1"/>
</dbReference>
<dbReference type="GO" id="GO:0005524">
    <property type="term" value="F:ATP binding"/>
    <property type="evidence" value="ECO:0007669"/>
    <property type="project" value="UniProtKB-KW"/>
</dbReference>
<evidence type="ECO:0000256" key="10">
    <source>
        <dbReference type="ARBA" id="ARBA00022989"/>
    </source>
</evidence>
<keyword evidence="17" id="KW-1185">Reference proteome</keyword>
<dbReference type="PRINTS" id="PR00344">
    <property type="entry name" value="BCTRLSENSOR"/>
</dbReference>
<feature type="domain" description="Histidine kinase" evidence="14">
    <location>
        <begin position="232"/>
        <end position="428"/>
    </location>
</feature>
<protein>
    <recommendedName>
        <fullName evidence="3">histidine kinase</fullName>
        <ecNumber evidence="3">2.7.13.3</ecNumber>
    </recommendedName>
</protein>
<dbReference type="STRING" id="415747.SAMN03097708_02856"/>
<feature type="transmembrane region" description="Helical" evidence="13">
    <location>
        <begin position="153"/>
        <end position="176"/>
    </location>
</feature>
<dbReference type="Gene3D" id="3.30.565.10">
    <property type="entry name" value="Histidine kinase-like ATPase, C-terminal domain"/>
    <property type="match status" value="1"/>
</dbReference>
<dbReference type="PANTHER" id="PTHR45436:SF4">
    <property type="entry name" value="SENSOR PROTEIN PHOQ"/>
    <property type="match status" value="1"/>
</dbReference>
<evidence type="ECO:0000256" key="9">
    <source>
        <dbReference type="ARBA" id="ARBA00022840"/>
    </source>
</evidence>
<dbReference type="GO" id="GO:0000160">
    <property type="term" value="P:phosphorelay signal transduction system"/>
    <property type="evidence" value="ECO:0007669"/>
    <property type="project" value="UniProtKB-KW"/>
</dbReference>
<keyword evidence="7" id="KW-0547">Nucleotide-binding</keyword>
<dbReference type="SMART" id="SM00387">
    <property type="entry name" value="HATPase_c"/>
    <property type="match status" value="1"/>
</dbReference>
<dbReference type="EMBL" id="FMWD01000010">
    <property type="protein sequence ID" value="SCZ65647.1"/>
    <property type="molecule type" value="Genomic_DNA"/>
</dbReference>
<keyword evidence="6 13" id="KW-0812">Transmembrane</keyword>
<evidence type="ECO:0000256" key="1">
    <source>
        <dbReference type="ARBA" id="ARBA00000085"/>
    </source>
</evidence>
<dbReference type="InterPro" id="IPR004358">
    <property type="entry name" value="Sig_transdc_His_kin-like_C"/>
</dbReference>
<dbReference type="Proteomes" id="UP000199648">
    <property type="component" value="Unassembled WGS sequence"/>
</dbReference>
<evidence type="ECO:0000259" key="15">
    <source>
        <dbReference type="PROSITE" id="PS50885"/>
    </source>
</evidence>
<keyword evidence="5" id="KW-0808">Transferase</keyword>
<evidence type="ECO:0000259" key="14">
    <source>
        <dbReference type="PROSITE" id="PS50109"/>
    </source>
</evidence>
<sequence>MVLAIFIAATAVALERAFEDSARSAMHERLFAQLYLIMAATEVNSEGELQMPAQLGEPRLNLPGSGLYARIERTKGEVLWQSVSALGLELPTRSTTALESDRFTHWPPGEEEYFLATLDIEWESEAGSIPLTFRVMEAPDAFHQQMTRYRHSLWGWLGAMAFLLLLALAGALVWGLRPLRTVAGEVRAIESGKQQSLQRDYPKEIRRLTDNINALLHHERAQQLRHKNALADLAHSLKTPLAVLRGLGGSERSPVIDEQIATMDNIVQYQLQRASTAGRSALATPVDVAPLAERLLATLQKVYRDKTVEVEKQLDGDCRFRGDEGDLMELLGNLLDNAWKWAGRKIWLRVEGGDHDSRFTITVEDDGPGIEAERAEQVLARGVRLDEATPGHGIGLPMVRDIVTAYEGTVAIEHSSHGGARIVVRLPQ</sequence>
<evidence type="ECO:0000313" key="16">
    <source>
        <dbReference type="EMBL" id="SCZ65647.1"/>
    </source>
</evidence>
<name>A0A1G5QV77_9GAMM</name>
<dbReference type="AlphaFoldDB" id="A0A1G5QV77"/>
<keyword evidence="8 16" id="KW-0418">Kinase</keyword>
<dbReference type="InterPro" id="IPR005467">
    <property type="entry name" value="His_kinase_dom"/>
</dbReference>
<evidence type="ECO:0000256" key="4">
    <source>
        <dbReference type="ARBA" id="ARBA00022553"/>
    </source>
</evidence>
<comment type="subcellular location">
    <subcellularLocation>
        <location evidence="2">Membrane</location>
    </subcellularLocation>
</comment>
<dbReference type="EC" id="2.7.13.3" evidence="3"/>
<evidence type="ECO:0000256" key="12">
    <source>
        <dbReference type="ARBA" id="ARBA00023136"/>
    </source>
</evidence>
<dbReference type="InterPro" id="IPR003594">
    <property type="entry name" value="HATPase_dom"/>
</dbReference>
<comment type="catalytic activity">
    <reaction evidence="1">
        <text>ATP + protein L-histidine = ADP + protein N-phospho-L-histidine.</text>
        <dbReference type="EC" id="2.7.13.3"/>
    </reaction>
</comment>
<dbReference type="PANTHER" id="PTHR45436">
    <property type="entry name" value="SENSOR HISTIDINE KINASE YKOH"/>
    <property type="match status" value="1"/>
</dbReference>
<dbReference type="PROSITE" id="PS50885">
    <property type="entry name" value="HAMP"/>
    <property type="match status" value="1"/>
</dbReference>
<organism evidence="16 17">
    <name type="scientific">Thiohalomonas denitrificans</name>
    <dbReference type="NCBI Taxonomy" id="415747"/>
    <lineage>
        <taxon>Bacteria</taxon>
        <taxon>Pseudomonadati</taxon>
        <taxon>Pseudomonadota</taxon>
        <taxon>Gammaproteobacteria</taxon>
        <taxon>Thiohalomonadales</taxon>
        <taxon>Thiohalomonadaceae</taxon>
        <taxon>Thiohalomonas</taxon>
    </lineage>
</organism>
<evidence type="ECO:0000256" key="11">
    <source>
        <dbReference type="ARBA" id="ARBA00023012"/>
    </source>
</evidence>
<accession>A0A1G5QV77</accession>
<evidence type="ECO:0000256" key="2">
    <source>
        <dbReference type="ARBA" id="ARBA00004370"/>
    </source>
</evidence>
<evidence type="ECO:0000256" key="5">
    <source>
        <dbReference type="ARBA" id="ARBA00022679"/>
    </source>
</evidence>
<dbReference type="SUPFAM" id="SSF55874">
    <property type="entry name" value="ATPase domain of HSP90 chaperone/DNA topoisomerase II/histidine kinase"/>
    <property type="match status" value="1"/>
</dbReference>
<dbReference type="PROSITE" id="PS50109">
    <property type="entry name" value="HIS_KIN"/>
    <property type="match status" value="1"/>
</dbReference>